<comment type="caution">
    <text evidence="2">The sequence shown here is derived from an EMBL/GenBank/DDBJ whole genome shotgun (WGS) entry which is preliminary data.</text>
</comment>
<feature type="transmembrane region" description="Helical" evidence="1">
    <location>
        <begin position="340"/>
        <end position="363"/>
    </location>
</feature>
<feature type="transmembrane region" description="Helical" evidence="1">
    <location>
        <begin position="301"/>
        <end position="334"/>
    </location>
</feature>
<feature type="transmembrane region" description="Helical" evidence="1">
    <location>
        <begin position="247"/>
        <end position="265"/>
    </location>
</feature>
<proteinExistence type="predicted"/>
<feature type="transmembrane region" description="Helical" evidence="1">
    <location>
        <begin position="177"/>
        <end position="196"/>
    </location>
</feature>
<evidence type="ECO:0000313" key="3">
    <source>
        <dbReference type="Proteomes" id="UP000264062"/>
    </source>
</evidence>
<sequence>MNYDDIIYIGNGKFISENGVRAFLDRDWPFHGETVKITDGTHSIVPILFYALLERLNFSHRFVHIFIYMLFASMLFPLEAILKYFKTKHPLAVTALILFSPAIGVYANSFMADIPAFVLMIFGIYFLIRFYEDGRIFNFILFSVFSILSLLFSYVSFILFPICFLAFEKSRDKKNMFLLALLFVFTLLVILLLNHYQLAPTLFRSIKWYGSEKIFNYHKTFEKFLALLVLTGLFAFPEVFKKVKGGIKFRIVSLLLTLILYFAYSSSAGNPFSKVTLFLLLFSGINACSSMFQSRERKAMLLLTAGTGAAIVLFFPMVIGRYLFAYFIILAIILFKDNGLKFLSFGIFSSLLLTSLLLTSDLIQTNSYSKLQFDSKENCSSDAKEYFLGEWGFRTVAEKSRAEPFLLKSSKMKESDILYVSLIENMTDISYLALHLKLIEAESLFNFPVKLLSKEGKSGYYTSMYGILPFSISNEYSIKCFKYEYREKANPHILKYIDRVVFWNGKIVIPSYLDDTLIFNAEADDTFEIVFFPDKRVQKSDGITVKVFEIDTLGCAIESDSFKSMPSNSGYVHLLAGKKYMIAFSQN</sequence>
<accession>A0A350H9L4</accession>
<keyword evidence="1" id="KW-0472">Membrane</keyword>
<feature type="non-terminal residue" evidence="2">
    <location>
        <position position="587"/>
    </location>
</feature>
<evidence type="ECO:0000313" key="2">
    <source>
        <dbReference type="EMBL" id="HAV92230.1"/>
    </source>
</evidence>
<reference evidence="2 3" key="1">
    <citation type="journal article" date="2018" name="Nat. Biotechnol.">
        <title>A standardized bacterial taxonomy based on genome phylogeny substantially revises the tree of life.</title>
        <authorList>
            <person name="Parks D.H."/>
            <person name="Chuvochina M."/>
            <person name="Waite D.W."/>
            <person name="Rinke C."/>
            <person name="Skarshewski A."/>
            <person name="Chaumeil P.A."/>
            <person name="Hugenholtz P."/>
        </authorList>
    </citation>
    <scope>NUCLEOTIDE SEQUENCE [LARGE SCALE GENOMIC DNA]</scope>
    <source>
        <strain evidence="2">UBA9956</strain>
    </source>
</reference>
<evidence type="ECO:0000256" key="1">
    <source>
        <dbReference type="SAM" id="Phobius"/>
    </source>
</evidence>
<organism evidence="2 3">
    <name type="scientific">candidate division WOR-3 bacterium</name>
    <dbReference type="NCBI Taxonomy" id="2052148"/>
    <lineage>
        <taxon>Bacteria</taxon>
        <taxon>Bacteria division WOR-3</taxon>
    </lineage>
</organism>
<name>A0A350H9L4_UNCW3</name>
<feature type="transmembrane region" description="Helical" evidence="1">
    <location>
        <begin position="91"/>
        <end position="107"/>
    </location>
</feature>
<keyword evidence="1" id="KW-1133">Transmembrane helix</keyword>
<protein>
    <recommendedName>
        <fullName evidence="4">Glycosyltransferase RgtA/B/C/D-like domain-containing protein</fullName>
    </recommendedName>
</protein>
<keyword evidence="1" id="KW-0812">Transmembrane</keyword>
<dbReference type="EMBL" id="DMZY01000106">
    <property type="protein sequence ID" value="HAV92230.1"/>
    <property type="molecule type" value="Genomic_DNA"/>
</dbReference>
<feature type="transmembrane region" description="Helical" evidence="1">
    <location>
        <begin position="137"/>
        <end position="165"/>
    </location>
</feature>
<feature type="transmembrane region" description="Helical" evidence="1">
    <location>
        <begin position="224"/>
        <end position="240"/>
    </location>
</feature>
<dbReference type="Proteomes" id="UP000264062">
    <property type="component" value="Unassembled WGS sequence"/>
</dbReference>
<evidence type="ECO:0008006" key="4">
    <source>
        <dbReference type="Google" id="ProtNLM"/>
    </source>
</evidence>
<feature type="transmembrane region" description="Helical" evidence="1">
    <location>
        <begin position="65"/>
        <end position="85"/>
    </location>
</feature>
<gene>
    <name evidence="2" type="ORF">DCW38_03510</name>
</gene>
<feature type="transmembrane region" description="Helical" evidence="1">
    <location>
        <begin position="114"/>
        <end position="131"/>
    </location>
</feature>
<dbReference type="AlphaFoldDB" id="A0A350H9L4"/>